<reference evidence="2 3" key="1">
    <citation type="submission" date="2017-06" db="EMBL/GenBank/DDBJ databases">
        <authorList>
            <person name="Kim H.J."/>
            <person name="Triplett B.A."/>
        </authorList>
    </citation>
    <scope>NUCLEOTIDE SEQUENCE [LARGE SCALE GENOMIC DNA]</scope>
    <source>
        <strain evidence="2 3">DSM 44715</strain>
    </source>
</reference>
<name>A0A239CPZ8_9ACTN</name>
<dbReference type="AlphaFoldDB" id="A0A239CPZ8"/>
<dbReference type="EMBL" id="FZOR01000001">
    <property type="protein sequence ID" value="SNS22225.1"/>
    <property type="molecule type" value="Genomic_DNA"/>
</dbReference>
<evidence type="ECO:0000256" key="1">
    <source>
        <dbReference type="SAM" id="MobiDB-lite"/>
    </source>
</evidence>
<accession>A0A239CPZ8</accession>
<sequence length="303" mass="32837">MTVSCKTGRKRPPYGGAMTVPHPDALTRAEQFMLLNARLIDRHRFALHFRGAPGAPVVAALRPYENPDGGYGHALEPDLRGPGSQPVPAQHALQYLHEAGADTDPAVDRVAGYLAGITRADGGVPFVLPTVRDTPHAPWWQTPDDPPGALNPTGTLAGMLHRAGSAHPWLGPATDFCWRHLDRPGLNLGPYDVLAVLTFLDHVPDRDRAEAAFSRHRDTLAAAAHSDHQGILDFAPAPGGYGHRLFDHDAIEGRLDALIAAQADDGGWDVAFAGWTPLTRPEWRGHTTVERLLTLRAYGRLKP</sequence>
<dbReference type="InterPro" id="IPR008930">
    <property type="entry name" value="Terpenoid_cyclase/PrenylTrfase"/>
</dbReference>
<gene>
    <name evidence="2" type="ORF">SAMN05443665_1001550</name>
</gene>
<dbReference type="Gene3D" id="1.50.10.20">
    <property type="match status" value="1"/>
</dbReference>
<proteinExistence type="predicted"/>
<dbReference type="SUPFAM" id="SSF48239">
    <property type="entry name" value="Terpenoid cyclases/Protein prenyltransferases"/>
    <property type="match status" value="1"/>
</dbReference>
<evidence type="ECO:0000313" key="2">
    <source>
        <dbReference type="EMBL" id="SNS22225.1"/>
    </source>
</evidence>
<evidence type="ECO:0000313" key="3">
    <source>
        <dbReference type="Proteomes" id="UP000198318"/>
    </source>
</evidence>
<dbReference type="Proteomes" id="UP000198318">
    <property type="component" value="Unassembled WGS sequence"/>
</dbReference>
<keyword evidence="3" id="KW-1185">Reference proteome</keyword>
<protein>
    <submittedName>
        <fullName evidence="2">Uncharacterized protein</fullName>
    </submittedName>
</protein>
<organism evidence="2 3">
    <name type="scientific">Actinomadura meyerae</name>
    <dbReference type="NCBI Taxonomy" id="240840"/>
    <lineage>
        <taxon>Bacteria</taxon>
        <taxon>Bacillati</taxon>
        <taxon>Actinomycetota</taxon>
        <taxon>Actinomycetes</taxon>
        <taxon>Streptosporangiales</taxon>
        <taxon>Thermomonosporaceae</taxon>
        <taxon>Actinomadura</taxon>
    </lineage>
</organism>
<feature type="region of interest" description="Disordered" evidence="1">
    <location>
        <begin position="1"/>
        <end position="21"/>
    </location>
</feature>